<evidence type="ECO:0000256" key="1">
    <source>
        <dbReference type="SAM" id="MobiDB-lite"/>
    </source>
</evidence>
<evidence type="ECO:0008006" key="4">
    <source>
        <dbReference type="Google" id="ProtNLM"/>
    </source>
</evidence>
<dbReference type="EMBL" id="JBICBT010001056">
    <property type="protein sequence ID" value="KAL3085619.1"/>
    <property type="molecule type" value="Genomic_DNA"/>
</dbReference>
<evidence type="ECO:0000313" key="2">
    <source>
        <dbReference type="EMBL" id="KAL3085619.1"/>
    </source>
</evidence>
<evidence type="ECO:0000313" key="3">
    <source>
        <dbReference type="Proteomes" id="UP001620626"/>
    </source>
</evidence>
<accession>A0ABD2J0J7</accession>
<dbReference type="AlphaFoldDB" id="A0ABD2J0J7"/>
<name>A0ABD2J0J7_9BILA</name>
<feature type="region of interest" description="Disordered" evidence="1">
    <location>
        <begin position="419"/>
        <end position="446"/>
    </location>
</feature>
<reference evidence="2 3" key="1">
    <citation type="submission" date="2024-10" db="EMBL/GenBank/DDBJ databases">
        <authorList>
            <person name="Kim D."/>
        </authorList>
    </citation>
    <scope>NUCLEOTIDE SEQUENCE [LARGE SCALE GENOMIC DNA]</scope>
    <source>
        <strain evidence="2">BH-2024</strain>
    </source>
</reference>
<feature type="region of interest" description="Disordered" evidence="1">
    <location>
        <begin position="151"/>
        <end position="219"/>
    </location>
</feature>
<sequence>MDEFYIVLPSNTPGSANTTSNFTVRLPHTLELDSNWTVALASIIYPYSFPSVGIDEDDIISIKLVNPNYRFLDDKKFAHIELKVPSMQFSSVEHLRLTLNSLIREAYQQQFSSGHDGASRTKRQVTDLFFHENPVDYWEKIGDLRTKQEQLETEVKQEESELSADTTDAERKKLLQSELPLKRHRMQRKKDELEELERAAERRDQESPENEQRKISDFFQHHPEDYNKKLNESRLIFTQHLSGLQEVMSKHIGEKDINKIHQLNAEVGKIRKKIKHMQRNLIIFENAALQRDHQKSFSEYEELSHQQNSAFVQEFFQKHPTNYWQIIHNNYRGLTEHFQKVEELREKAVGLKDDASFQKQIERAKQLIEYRRKRFAALEFEAKKRDEEQQQLVAAANTIIAPTASALIGREELKKRTGISVSTDGEVGDKADVGPQTATTTTHGEALKEKILEQQKHTDNDDTADAGPQAATTTHGEALREKILEQQKRTDDDDKADVGPQTIPTATKTHGEMLKEKISQEQKHLVDAKSNSAYAKQDDGSGTDEKITHGQTLIARLKQSEEQKKEWDPPQDNDDDGRAPKHGEMLWKLLRSTVPTNQQQQMGNVIHHQFADAEHTRGQVLMELLKNILEEKTDTADAQQNHHLQKSAHLSSTLRRGEALKELIKKTQNEPLHKSSAKTRGEILKLMLEHMKFSREEEVSFEKLVSKQQKESTAAEFVFNDLAQRFVLITGAGVLHADVSKHLAYVLGFDNTRLFHGEQARYMPDLSGGVKQLYVYAPKLIEECIIGDRMAPLLRVVNVSAAPASGGGTDVPEVIYTNEIFHSLQNKRISEIRVEIQNAFGRYVKFNWGTCIVTLHFRRKLF</sequence>
<feature type="compositionally biased region" description="Basic and acidic residues" evidence="1">
    <location>
        <begin position="189"/>
        <end position="219"/>
    </location>
</feature>
<proteinExistence type="predicted"/>
<protein>
    <recommendedName>
        <fullName evidence="4">CS domain-containing protein</fullName>
    </recommendedName>
</protein>
<gene>
    <name evidence="2" type="ORF">niasHT_037360</name>
</gene>
<organism evidence="2 3">
    <name type="scientific">Heterodera trifolii</name>
    <dbReference type="NCBI Taxonomy" id="157864"/>
    <lineage>
        <taxon>Eukaryota</taxon>
        <taxon>Metazoa</taxon>
        <taxon>Ecdysozoa</taxon>
        <taxon>Nematoda</taxon>
        <taxon>Chromadorea</taxon>
        <taxon>Rhabditida</taxon>
        <taxon>Tylenchina</taxon>
        <taxon>Tylenchomorpha</taxon>
        <taxon>Tylenchoidea</taxon>
        <taxon>Heteroderidae</taxon>
        <taxon>Heteroderinae</taxon>
        <taxon>Heterodera</taxon>
    </lineage>
</organism>
<feature type="region of interest" description="Disordered" evidence="1">
    <location>
        <begin position="458"/>
        <end position="477"/>
    </location>
</feature>
<feature type="region of interest" description="Disordered" evidence="1">
    <location>
        <begin position="487"/>
        <end position="512"/>
    </location>
</feature>
<dbReference type="Proteomes" id="UP001620626">
    <property type="component" value="Unassembled WGS sequence"/>
</dbReference>
<keyword evidence="3" id="KW-1185">Reference proteome</keyword>
<comment type="caution">
    <text evidence="2">The sequence shown here is derived from an EMBL/GenBank/DDBJ whole genome shotgun (WGS) entry which is preliminary data.</text>
</comment>
<feature type="region of interest" description="Disordered" evidence="1">
    <location>
        <begin position="560"/>
        <end position="581"/>
    </location>
</feature>